<dbReference type="FunCoup" id="F1A641">
    <property type="interactions" value="72"/>
</dbReference>
<accession>F1A641</accession>
<gene>
    <name evidence="7" type="ORF">DICPUDRAFT_51907</name>
</gene>
<dbReference type="GO" id="GO:0000209">
    <property type="term" value="P:protein polyubiquitination"/>
    <property type="evidence" value="ECO:0000318"/>
    <property type="project" value="GO_Central"/>
</dbReference>
<evidence type="ECO:0000256" key="4">
    <source>
        <dbReference type="RuleBase" id="RU362109"/>
    </source>
</evidence>
<evidence type="ECO:0000259" key="6">
    <source>
        <dbReference type="PROSITE" id="PS50127"/>
    </source>
</evidence>
<dbReference type="SMART" id="SM00212">
    <property type="entry name" value="UBCc"/>
    <property type="match status" value="1"/>
</dbReference>
<dbReference type="VEuPathDB" id="AmoebaDB:DICPUDRAFT_51907"/>
<dbReference type="PROSITE" id="PS50127">
    <property type="entry name" value="UBC_2"/>
    <property type="match status" value="1"/>
</dbReference>
<evidence type="ECO:0000313" key="8">
    <source>
        <dbReference type="Proteomes" id="UP000001064"/>
    </source>
</evidence>
<feature type="compositionally biased region" description="Acidic residues" evidence="5">
    <location>
        <begin position="194"/>
        <end position="238"/>
    </location>
</feature>
<keyword evidence="4" id="KW-0547">Nucleotide-binding</keyword>
<dbReference type="eggNOG" id="KOG0425">
    <property type="taxonomic scope" value="Eukaryota"/>
</dbReference>
<reference evidence="8" key="1">
    <citation type="journal article" date="2011" name="Genome Biol.">
        <title>Comparative genomics of the social amoebae Dictyostelium discoideum and Dictyostelium purpureum.</title>
        <authorList>
            <consortium name="US DOE Joint Genome Institute (JGI-PGF)"/>
            <person name="Sucgang R."/>
            <person name="Kuo A."/>
            <person name="Tian X."/>
            <person name="Salerno W."/>
            <person name="Parikh A."/>
            <person name="Feasley C.L."/>
            <person name="Dalin E."/>
            <person name="Tu H."/>
            <person name="Huang E."/>
            <person name="Barry K."/>
            <person name="Lindquist E."/>
            <person name="Shapiro H."/>
            <person name="Bruce D."/>
            <person name="Schmutz J."/>
            <person name="Salamov A."/>
            <person name="Fey P."/>
            <person name="Gaudet P."/>
            <person name="Anjard C."/>
            <person name="Babu M.M."/>
            <person name="Basu S."/>
            <person name="Bushmanova Y."/>
            <person name="van der Wel H."/>
            <person name="Katoh-Kurasawa M."/>
            <person name="Dinh C."/>
            <person name="Coutinho P.M."/>
            <person name="Saito T."/>
            <person name="Elias M."/>
            <person name="Schaap P."/>
            <person name="Kay R.R."/>
            <person name="Henrissat B."/>
            <person name="Eichinger L."/>
            <person name="Rivero F."/>
            <person name="Putnam N.H."/>
            <person name="West C.M."/>
            <person name="Loomis W.F."/>
            <person name="Chisholm R.L."/>
            <person name="Shaulsky G."/>
            <person name="Strassmann J.E."/>
            <person name="Queller D.C."/>
            <person name="Kuspa A."/>
            <person name="Grigoriev I.V."/>
        </authorList>
    </citation>
    <scope>NUCLEOTIDE SEQUENCE [LARGE SCALE GENOMIC DNA]</scope>
    <source>
        <strain evidence="8">QSDP1</strain>
    </source>
</reference>
<dbReference type="Proteomes" id="UP000001064">
    <property type="component" value="Unassembled WGS sequence"/>
</dbReference>
<keyword evidence="4" id="KW-0067">ATP-binding</keyword>
<dbReference type="GeneID" id="10511166"/>
<evidence type="ECO:0000256" key="5">
    <source>
        <dbReference type="SAM" id="MobiDB-lite"/>
    </source>
</evidence>
<name>F1A641_DICPU</name>
<dbReference type="OrthoDB" id="19692at2759"/>
<evidence type="ECO:0000313" key="7">
    <source>
        <dbReference type="EMBL" id="EGC28337.1"/>
    </source>
</evidence>
<dbReference type="RefSeq" id="XP_003295135.1">
    <property type="nucleotide sequence ID" value="XM_003295087.1"/>
</dbReference>
<dbReference type="CDD" id="cd23795">
    <property type="entry name" value="UBCc_UBE2G1"/>
    <property type="match status" value="1"/>
</dbReference>
<organism evidence="7 8">
    <name type="scientific">Dictyostelium purpureum</name>
    <name type="common">Slime mold</name>
    <dbReference type="NCBI Taxonomy" id="5786"/>
    <lineage>
        <taxon>Eukaryota</taxon>
        <taxon>Amoebozoa</taxon>
        <taxon>Evosea</taxon>
        <taxon>Eumycetozoa</taxon>
        <taxon>Dictyostelia</taxon>
        <taxon>Dictyosteliales</taxon>
        <taxon>Dictyosteliaceae</taxon>
        <taxon>Dictyostelium</taxon>
    </lineage>
</organism>
<dbReference type="KEGG" id="dpp:DICPUDRAFT_51907"/>
<evidence type="ECO:0000256" key="1">
    <source>
        <dbReference type="ARBA" id="ARBA00022679"/>
    </source>
</evidence>
<dbReference type="InterPro" id="IPR050113">
    <property type="entry name" value="Ub_conjugating_enzyme"/>
</dbReference>
<dbReference type="AlphaFoldDB" id="F1A641"/>
<dbReference type="Gene3D" id="3.10.110.10">
    <property type="entry name" value="Ubiquitin Conjugating Enzyme"/>
    <property type="match status" value="1"/>
</dbReference>
<keyword evidence="1" id="KW-0808">Transferase</keyword>
<dbReference type="STRING" id="5786.F1A641"/>
<dbReference type="OMA" id="CADQELK"/>
<evidence type="ECO:0000256" key="3">
    <source>
        <dbReference type="PROSITE-ProRule" id="PRU10133"/>
    </source>
</evidence>
<dbReference type="GO" id="GO:0005524">
    <property type="term" value="F:ATP binding"/>
    <property type="evidence" value="ECO:0007669"/>
    <property type="project" value="UniProtKB-UniRule"/>
</dbReference>
<dbReference type="SUPFAM" id="SSF54495">
    <property type="entry name" value="UBC-like"/>
    <property type="match status" value="1"/>
</dbReference>
<keyword evidence="8" id="KW-1185">Reference proteome</keyword>
<dbReference type="InterPro" id="IPR023313">
    <property type="entry name" value="UBQ-conjugating_AS"/>
</dbReference>
<dbReference type="InterPro" id="IPR016135">
    <property type="entry name" value="UBQ-conjugating_enzyme/RWD"/>
</dbReference>
<sequence>MASKLLQNQFKKIQSEPIEGVLFELVDENLFEWKAFVEGPPETDYEGGIFQIQMKFPTDYPMSPPTLIFQSEFWHPNVYPDGKVCISILHPPGEDETSGELPEERWLPTQTVSTIILSVISLLSAPNTSSPANVDASVEWRNNRENYKKRIRELVQKANQKVPSPIKIPHPDSDPLERAKQVEKIKLLNKPMDFYDDYDDDNYDYDDDYDNDDGEDNEDYNEDDEGIDDEDDDLNPFK</sequence>
<feature type="region of interest" description="Disordered" evidence="5">
    <location>
        <begin position="191"/>
        <end position="238"/>
    </location>
</feature>
<dbReference type="PROSITE" id="PS00183">
    <property type="entry name" value="UBC_1"/>
    <property type="match status" value="1"/>
</dbReference>
<protein>
    <submittedName>
        <fullName evidence="7">Ubiquitin-conjugating enzyme protein UbcC</fullName>
    </submittedName>
</protein>
<dbReference type="EMBL" id="GL871674">
    <property type="protein sequence ID" value="EGC28337.1"/>
    <property type="molecule type" value="Genomic_DNA"/>
</dbReference>
<evidence type="ECO:0000256" key="2">
    <source>
        <dbReference type="ARBA" id="ARBA00022786"/>
    </source>
</evidence>
<keyword evidence="2 4" id="KW-0833">Ubl conjugation pathway</keyword>
<proteinExistence type="inferred from homology"/>
<dbReference type="Pfam" id="PF00179">
    <property type="entry name" value="UQ_con"/>
    <property type="match status" value="1"/>
</dbReference>
<dbReference type="PANTHER" id="PTHR24067">
    <property type="entry name" value="UBIQUITIN-CONJUGATING ENZYME E2"/>
    <property type="match status" value="1"/>
</dbReference>
<dbReference type="InParanoid" id="F1A641"/>
<dbReference type="GO" id="GO:0061631">
    <property type="term" value="F:ubiquitin conjugating enzyme activity"/>
    <property type="evidence" value="ECO:0000318"/>
    <property type="project" value="GO_Central"/>
</dbReference>
<dbReference type="GO" id="GO:0043161">
    <property type="term" value="P:proteasome-mediated ubiquitin-dependent protein catabolic process"/>
    <property type="evidence" value="ECO:0000318"/>
    <property type="project" value="GO_Central"/>
</dbReference>
<dbReference type="FunFam" id="3.10.110.10:FF:000051">
    <property type="entry name" value="ubiquitin-conjugating enzyme E2 R2-like"/>
    <property type="match status" value="1"/>
</dbReference>
<comment type="similarity">
    <text evidence="4">Belongs to the ubiquitin-conjugating enzyme family.</text>
</comment>
<feature type="domain" description="UBC core" evidence="6">
    <location>
        <begin position="1"/>
        <end position="160"/>
    </location>
</feature>
<dbReference type="InterPro" id="IPR000608">
    <property type="entry name" value="UBC"/>
</dbReference>
<feature type="active site" description="Glycyl thioester intermediate" evidence="3">
    <location>
        <position position="85"/>
    </location>
</feature>